<gene>
    <name evidence="4" type="ORF">EDC90_100845</name>
</gene>
<feature type="transmembrane region" description="Helical" evidence="1">
    <location>
        <begin position="158"/>
        <end position="175"/>
    </location>
</feature>
<dbReference type="Pfam" id="PF15420">
    <property type="entry name" value="Abhydrolase_9_N"/>
    <property type="match status" value="1"/>
</dbReference>
<dbReference type="Proteomes" id="UP000295097">
    <property type="component" value="Unassembled WGS sequence"/>
</dbReference>
<protein>
    <submittedName>
        <fullName evidence="4">Putative membrane protein</fullName>
    </submittedName>
</protein>
<name>A0A4R3NVL1_9HYPH</name>
<evidence type="ECO:0000259" key="2">
    <source>
        <dbReference type="Pfam" id="PF10081"/>
    </source>
</evidence>
<dbReference type="OrthoDB" id="4397445at2"/>
<dbReference type="RefSeq" id="WP_132310103.1">
    <property type="nucleotide sequence ID" value="NZ_SMAR01000008.1"/>
</dbReference>
<feature type="transmembrane region" description="Helical" evidence="1">
    <location>
        <begin position="74"/>
        <end position="97"/>
    </location>
</feature>
<keyword evidence="1" id="KW-1133">Transmembrane helix</keyword>
<feature type="transmembrane region" description="Helical" evidence="1">
    <location>
        <begin position="39"/>
        <end position="62"/>
    </location>
</feature>
<feature type="transmembrane region" description="Helical" evidence="1">
    <location>
        <begin position="12"/>
        <end position="33"/>
    </location>
</feature>
<evidence type="ECO:0000256" key="1">
    <source>
        <dbReference type="SAM" id="Phobius"/>
    </source>
</evidence>
<evidence type="ECO:0000313" key="4">
    <source>
        <dbReference type="EMBL" id="TCT40905.1"/>
    </source>
</evidence>
<keyword evidence="5" id="KW-1185">Reference proteome</keyword>
<dbReference type="InterPro" id="IPR027788">
    <property type="entry name" value="Alpha/beta-hydrolase_N_dom"/>
</dbReference>
<evidence type="ECO:0000259" key="3">
    <source>
        <dbReference type="Pfam" id="PF15420"/>
    </source>
</evidence>
<evidence type="ECO:0000313" key="5">
    <source>
        <dbReference type="Proteomes" id="UP000295097"/>
    </source>
</evidence>
<keyword evidence="1" id="KW-0472">Membrane</keyword>
<keyword evidence="1" id="KW-0812">Transmembrane</keyword>
<dbReference type="InterPro" id="IPR027787">
    <property type="entry name" value="Alpha/beta-hydrolase_catalytic"/>
</dbReference>
<proteinExistence type="predicted"/>
<feature type="transmembrane region" description="Helical" evidence="1">
    <location>
        <begin position="117"/>
        <end position="137"/>
    </location>
</feature>
<dbReference type="EMBL" id="SMAR01000008">
    <property type="protein sequence ID" value="TCT40905.1"/>
    <property type="molecule type" value="Genomic_DNA"/>
</dbReference>
<dbReference type="InterPro" id="IPR012037">
    <property type="entry name" value="Alpha/beta-hydrolase_fam"/>
</dbReference>
<organism evidence="4 5">
    <name type="scientific">Martelella mediterranea</name>
    <dbReference type="NCBI Taxonomy" id="293089"/>
    <lineage>
        <taxon>Bacteria</taxon>
        <taxon>Pseudomonadati</taxon>
        <taxon>Pseudomonadota</taxon>
        <taxon>Alphaproteobacteria</taxon>
        <taxon>Hyphomicrobiales</taxon>
        <taxon>Aurantimonadaceae</taxon>
        <taxon>Martelella</taxon>
    </lineage>
</organism>
<accession>A0A4R3NVL1</accession>
<dbReference type="Pfam" id="PF10081">
    <property type="entry name" value="Abhydrolase_9"/>
    <property type="match status" value="1"/>
</dbReference>
<comment type="caution">
    <text evidence="4">The sequence shown here is derived from an EMBL/GenBank/DDBJ whole genome shotgun (WGS) entry which is preliminary data.</text>
</comment>
<reference evidence="4 5" key="1">
    <citation type="submission" date="2019-03" db="EMBL/GenBank/DDBJ databases">
        <title>Freshwater and sediment microbial communities from various areas in North America, analyzing microbe dynamics in response to fracking.</title>
        <authorList>
            <person name="Lamendella R."/>
        </authorList>
    </citation>
    <scope>NUCLEOTIDE SEQUENCE [LARGE SCALE GENOMIC DNA]</scope>
    <source>
        <strain evidence="4 5">175.2</strain>
    </source>
</reference>
<dbReference type="PIRSF" id="PIRSF007542">
    <property type="entry name" value="UCP007542"/>
    <property type="match status" value="1"/>
</dbReference>
<sequence length="555" mass="61771">MSEPRRSKRYRFSFFAFSLGLVFFAASLTPSLIPRGWVLQGILAGLVMALGYMIGRFLVSLWRGIEIPEPEGRVAIWVHGIIVAAALGLLVFCLYMATDWQNSVRIRVGMEPLDGSSSFGILGLGLAVFLVLFAIGLGFQRIFDMLRRRLYRYIAPRAANVLGLAVVLSVVFLASRDWVLPNIVVFLDDSYETAQDLFDTAPPAPTDPLIPGSAQSLVSWEAMGQPGRNFVTGADTAADIEAFSGRPAKRPIRVYVGRAQDDDPKERARLALEELKRLNAFDRKVLLVASPTGTGWLDPGAHETLEFIENGDIATVAVQYSYLQSPLALVIETATGLDQATATMQTIYDYWLTLPEDDRPQLFMHGISLGAWSSMYSFNVFQMMNQPVAGALWAGPPFPSEIWRQTVAARNEGTPYVLPKVGNNEVVRFSSQYRTPESEGNAWGRIRINFLQYASDPIVFFEPGAFWFEPQWMKEKPAPDVSPKLRFMPVVTQFQLALDMALAKALPAGYGHNYVARDYIDAWVAVTNPENWTPEMTERLKSICNLGKDMGCEIP</sequence>
<dbReference type="AlphaFoldDB" id="A0A4R3NVL1"/>
<feature type="domain" description="Alpha/beta-hydrolase catalytic" evidence="2">
    <location>
        <begin position="252"/>
        <end position="540"/>
    </location>
</feature>
<feature type="domain" description="Alpha/beta-hydrolase N-terminal" evidence="3">
    <location>
        <begin position="28"/>
        <end position="233"/>
    </location>
</feature>